<keyword evidence="5" id="KW-0539">Nucleus</keyword>
<keyword evidence="4 9" id="KW-0862">Zinc</keyword>
<accession>A0AAN8K0B1</accession>
<organism evidence="12 13">
    <name type="scientific">Patella caerulea</name>
    <name type="common">Rayed Mediterranean limpet</name>
    <dbReference type="NCBI Taxonomy" id="87958"/>
    <lineage>
        <taxon>Eukaryota</taxon>
        <taxon>Metazoa</taxon>
        <taxon>Spiralia</taxon>
        <taxon>Lophotrochozoa</taxon>
        <taxon>Mollusca</taxon>
        <taxon>Gastropoda</taxon>
        <taxon>Patellogastropoda</taxon>
        <taxon>Patelloidea</taxon>
        <taxon>Patellidae</taxon>
        <taxon>Patella</taxon>
    </lineage>
</organism>
<evidence type="ECO:0000256" key="5">
    <source>
        <dbReference type="ARBA" id="ARBA00023242"/>
    </source>
</evidence>
<dbReference type="GO" id="GO:0031965">
    <property type="term" value="C:nuclear membrane"/>
    <property type="evidence" value="ECO:0007669"/>
    <property type="project" value="UniProtKB-SubCell"/>
</dbReference>
<dbReference type="InterPro" id="IPR051767">
    <property type="entry name" value="Nucleoporin_NUP42"/>
</dbReference>
<dbReference type="InterPro" id="IPR000571">
    <property type="entry name" value="Znf_CCCH"/>
</dbReference>
<feature type="domain" description="C3H1-type" evidence="11">
    <location>
        <begin position="1"/>
        <end position="25"/>
    </location>
</feature>
<dbReference type="GO" id="GO:0005643">
    <property type="term" value="C:nuclear pore"/>
    <property type="evidence" value="ECO:0007669"/>
    <property type="project" value="UniProtKB-ARBA"/>
</dbReference>
<evidence type="ECO:0000256" key="3">
    <source>
        <dbReference type="ARBA" id="ARBA00022771"/>
    </source>
</evidence>
<dbReference type="InterPro" id="IPR036855">
    <property type="entry name" value="Znf_CCCH_sf"/>
</dbReference>
<comment type="subcellular location">
    <subcellularLocation>
        <location evidence="1">Nucleus membrane</location>
        <topology evidence="1">Peripheral membrane protein</topology>
        <orientation evidence="1">Cytoplasmic side</orientation>
    </subcellularLocation>
</comment>
<feature type="region of interest" description="Disordered" evidence="10">
    <location>
        <begin position="167"/>
        <end position="225"/>
    </location>
</feature>
<dbReference type="EMBL" id="JAZGQO010000005">
    <property type="protein sequence ID" value="KAK6186801.1"/>
    <property type="molecule type" value="Genomic_DNA"/>
</dbReference>
<keyword evidence="13" id="KW-1185">Reference proteome</keyword>
<dbReference type="PANTHER" id="PTHR46527:SF1">
    <property type="entry name" value="NUCLEOPORIN NUP42"/>
    <property type="match status" value="1"/>
</dbReference>
<feature type="compositionally biased region" description="Low complexity" evidence="10">
    <location>
        <begin position="314"/>
        <end position="339"/>
    </location>
</feature>
<dbReference type="Gene3D" id="4.10.1000.10">
    <property type="entry name" value="Zinc finger, CCCH-type"/>
    <property type="match status" value="1"/>
</dbReference>
<dbReference type="SMART" id="SM00356">
    <property type="entry name" value="ZnF_C3H1"/>
    <property type="match status" value="1"/>
</dbReference>
<protein>
    <recommendedName>
        <fullName evidence="7">Nucleoporin NUP42</fullName>
    </recommendedName>
    <alternativeName>
        <fullName evidence="8">Nucleoporin-like protein 2</fullName>
    </alternativeName>
</protein>
<evidence type="ECO:0000313" key="13">
    <source>
        <dbReference type="Proteomes" id="UP001347796"/>
    </source>
</evidence>
<comment type="function">
    <text evidence="6">Required for the export of mRNAs containing poly(A) tails from the nucleus into the cytoplasm.</text>
</comment>
<dbReference type="Proteomes" id="UP001347796">
    <property type="component" value="Unassembled WGS sequence"/>
</dbReference>
<evidence type="ECO:0000256" key="7">
    <source>
        <dbReference type="ARBA" id="ARBA00039886"/>
    </source>
</evidence>
<evidence type="ECO:0000256" key="4">
    <source>
        <dbReference type="ARBA" id="ARBA00022833"/>
    </source>
</evidence>
<dbReference type="GO" id="GO:0008270">
    <property type="term" value="F:zinc ion binding"/>
    <property type="evidence" value="ECO:0007669"/>
    <property type="project" value="UniProtKB-KW"/>
</dbReference>
<evidence type="ECO:0000259" key="11">
    <source>
        <dbReference type="PROSITE" id="PS50103"/>
    </source>
</evidence>
<dbReference type="InterPro" id="IPR041367">
    <property type="entry name" value="Znf-CCCH_4"/>
</dbReference>
<feature type="region of interest" description="Disordered" evidence="10">
    <location>
        <begin position="314"/>
        <end position="360"/>
    </location>
</feature>
<evidence type="ECO:0000256" key="1">
    <source>
        <dbReference type="ARBA" id="ARBA00004335"/>
    </source>
</evidence>
<evidence type="ECO:0000256" key="10">
    <source>
        <dbReference type="SAM" id="MobiDB-lite"/>
    </source>
</evidence>
<sequence>MTVCRYYLQGRCKFGSNCRFEHSDGGGSANRQLQFDTGQDSNPYKWSAAQNNKTATNAQQQTPEEIVNGLSAMIQTWEQGKMWPFSCVALEKDMPCIPEFSDLSTDELRWEAYEMLKTSGNLNTYAENIKRLSNEYSNKRQMLKNPSASIRQQLIQFIISSRQKSSTSDSKSSIFKPSAFGTSSTSSSNTGISGQSSNNIFGGQSSFGSPAQPKKTDNLFGGQSSFGAQNQTSGSVFGNTNQASASTFGGQSSSSIFGNAAQGSTFGAQAAGSVFGNTAQASSFGQPSSGQPAGSIFGATPSSAGSIFGQSATFGQTAAPTPATGTVFGQSQGQSQPSSNPFTTNPATQSGSLFGSTGFGATGTGSTGSTIFGNSAAPSGGGLFGKGQTTPDPLSNTKNTVYTPMDQLTADEKAQFEADHFTLGRVPVKPPPRELVK</sequence>
<evidence type="ECO:0000256" key="9">
    <source>
        <dbReference type="PROSITE-ProRule" id="PRU00723"/>
    </source>
</evidence>
<dbReference type="PROSITE" id="PS50103">
    <property type="entry name" value="ZF_C3H1"/>
    <property type="match status" value="1"/>
</dbReference>
<evidence type="ECO:0000313" key="12">
    <source>
        <dbReference type="EMBL" id="KAK6186801.1"/>
    </source>
</evidence>
<dbReference type="Pfam" id="PF18044">
    <property type="entry name" value="zf-CCCH_4"/>
    <property type="match status" value="1"/>
</dbReference>
<dbReference type="AlphaFoldDB" id="A0AAN8K0B1"/>
<evidence type="ECO:0000256" key="6">
    <source>
        <dbReference type="ARBA" id="ARBA00037262"/>
    </source>
</evidence>
<dbReference type="PANTHER" id="PTHR46527">
    <property type="entry name" value="NUCLEOPORIN-LIKE PROTEIN 2"/>
    <property type="match status" value="1"/>
</dbReference>
<feature type="zinc finger region" description="C3H1-type" evidence="9">
    <location>
        <begin position="1"/>
        <end position="25"/>
    </location>
</feature>
<keyword evidence="2 9" id="KW-0479">Metal-binding</keyword>
<reference evidence="12 13" key="1">
    <citation type="submission" date="2024-01" db="EMBL/GenBank/DDBJ databases">
        <title>The genome of the rayed Mediterranean limpet Patella caerulea (Linnaeus, 1758).</title>
        <authorList>
            <person name="Anh-Thu Weber A."/>
            <person name="Halstead-Nussloch G."/>
        </authorList>
    </citation>
    <scope>NUCLEOTIDE SEQUENCE [LARGE SCALE GENOMIC DNA]</scope>
    <source>
        <strain evidence="12">AATW-2023a</strain>
        <tissue evidence="12">Whole specimen</tissue>
    </source>
</reference>
<name>A0AAN8K0B1_PATCE</name>
<comment type="caution">
    <text evidence="12">The sequence shown here is derived from an EMBL/GenBank/DDBJ whole genome shotgun (WGS) entry which is preliminary data.</text>
</comment>
<keyword evidence="3 9" id="KW-0863">Zinc-finger</keyword>
<feature type="compositionally biased region" description="Low complexity" evidence="10">
    <location>
        <begin position="167"/>
        <end position="200"/>
    </location>
</feature>
<evidence type="ECO:0000256" key="8">
    <source>
        <dbReference type="ARBA" id="ARBA00042384"/>
    </source>
</evidence>
<dbReference type="SUPFAM" id="SSF90229">
    <property type="entry name" value="CCCH zinc finger"/>
    <property type="match status" value="1"/>
</dbReference>
<proteinExistence type="predicted"/>
<gene>
    <name evidence="12" type="ORF">SNE40_006072</name>
</gene>
<evidence type="ECO:0000256" key="2">
    <source>
        <dbReference type="ARBA" id="ARBA00022723"/>
    </source>
</evidence>